<comment type="cofactor">
    <cofactor evidence="9">
        <name>FAD</name>
        <dbReference type="ChEBI" id="CHEBI:57692"/>
    </cofactor>
    <text evidence="9">Binds 1 FAD per subunit.</text>
</comment>
<evidence type="ECO:0000256" key="8">
    <source>
        <dbReference type="PIRSR" id="PIRSR000350-2"/>
    </source>
</evidence>
<dbReference type="Gene3D" id="3.50.50.60">
    <property type="entry name" value="FAD/NAD(P)-binding domain"/>
    <property type="match status" value="2"/>
</dbReference>
<evidence type="ECO:0000313" key="14">
    <source>
        <dbReference type="EMBL" id="BAS20210.1"/>
    </source>
</evidence>
<name>A0A0K2RZJ7_9MICC</name>
<feature type="domain" description="Pyridine nucleotide-disulphide oxidoreductase dimerisation" evidence="12">
    <location>
        <begin position="350"/>
        <end position="460"/>
    </location>
</feature>
<dbReference type="GO" id="GO:0003955">
    <property type="term" value="F:NAD(P)H dehydrogenase (quinone) activity"/>
    <property type="evidence" value="ECO:0007669"/>
    <property type="project" value="TreeGrafter"/>
</dbReference>
<evidence type="ECO:0000313" key="15">
    <source>
        <dbReference type="Proteomes" id="UP000066203"/>
    </source>
</evidence>
<comment type="similarity">
    <text evidence="1 11">Belongs to the class-I pyridine nucleotide-disulfide oxidoreductase family.</text>
</comment>
<feature type="domain" description="FAD/NAD(P)-binding" evidence="13">
    <location>
        <begin position="9"/>
        <end position="326"/>
    </location>
</feature>
<evidence type="ECO:0000259" key="12">
    <source>
        <dbReference type="Pfam" id="PF02852"/>
    </source>
</evidence>
<dbReference type="InterPro" id="IPR023753">
    <property type="entry name" value="FAD/NAD-binding_dom"/>
</dbReference>
<feature type="binding site" evidence="9">
    <location>
        <position position="273"/>
    </location>
    <ligand>
        <name>NAD(+)</name>
        <dbReference type="ChEBI" id="CHEBI:57540"/>
    </ligand>
</feature>
<reference evidence="15" key="1">
    <citation type="submission" date="2015-08" db="EMBL/GenBank/DDBJ databases">
        <title>Complete genome sequence of Rothia mucilaginosa strain NUM-Rm6536.</title>
        <authorList>
            <person name="Nambu T."/>
        </authorList>
    </citation>
    <scope>NUCLEOTIDE SEQUENCE [LARGE SCALE GENOMIC DNA]</scope>
    <source>
        <strain evidence="15">NUM-Rm6536</strain>
    </source>
</reference>
<evidence type="ECO:0000256" key="5">
    <source>
        <dbReference type="ARBA" id="ARBA00023002"/>
    </source>
</evidence>
<dbReference type="RefSeq" id="WP_060824292.1">
    <property type="nucleotide sequence ID" value="NZ_AP014938.1"/>
</dbReference>
<evidence type="ECO:0000256" key="3">
    <source>
        <dbReference type="ARBA" id="ARBA00022827"/>
    </source>
</evidence>
<evidence type="ECO:0000256" key="6">
    <source>
        <dbReference type="ARBA" id="ARBA00023157"/>
    </source>
</evidence>
<accession>A0A0K2RZJ7</accession>
<dbReference type="Gene3D" id="3.30.390.30">
    <property type="match status" value="1"/>
</dbReference>
<protein>
    <submittedName>
        <fullName evidence="14">Putative dihydrolipoamide dehydrogenase</fullName>
    </submittedName>
</protein>
<dbReference type="PROSITE" id="PS00076">
    <property type="entry name" value="PYRIDINE_REDOX_1"/>
    <property type="match status" value="1"/>
</dbReference>
<feature type="binding site" evidence="9">
    <location>
        <begin position="182"/>
        <end position="189"/>
    </location>
    <ligand>
        <name>NAD(+)</name>
        <dbReference type="ChEBI" id="CHEBI:57540"/>
    </ligand>
</feature>
<keyword evidence="4" id="KW-0521">NADP</keyword>
<organism evidence="14">
    <name type="scientific">Rothia mucilaginosa</name>
    <dbReference type="NCBI Taxonomy" id="43675"/>
    <lineage>
        <taxon>Bacteria</taxon>
        <taxon>Bacillati</taxon>
        <taxon>Actinomycetota</taxon>
        <taxon>Actinomycetes</taxon>
        <taxon>Micrococcales</taxon>
        <taxon>Micrococcaceae</taxon>
        <taxon>Rothia</taxon>
    </lineage>
</organism>
<evidence type="ECO:0000256" key="4">
    <source>
        <dbReference type="ARBA" id="ARBA00022857"/>
    </source>
</evidence>
<evidence type="ECO:0000256" key="9">
    <source>
        <dbReference type="PIRSR" id="PIRSR000350-3"/>
    </source>
</evidence>
<evidence type="ECO:0000256" key="10">
    <source>
        <dbReference type="PIRSR" id="PIRSR000350-4"/>
    </source>
</evidence>
<dbReference type="Proteomes" id="UP000066203">
    <property type="component" value="Chromosome"/>
</dbReference>
<keyword evidence="2 11" id="KW-0285">Flavoprotein</keyword>
<feature type="active site" description="Proton acceptor" evidence="8">
    <location>
        <position position="451"/>
    </location>
</feature>
<feature type="binding site" evidence="9">
    <location>
        <position position="314"/>
    </location>
    <ligand>
        <name>FAD</name>
        <dbReference type="ChEBI" id="CHEBI:57692"/>
    </ligand>
</feature>
<dbReference type="GO" id="GO:0016668">
    <property type="term" value="F:oxidoreductase activity, acting on a sulfur group of donors, NAD(P) as acceptor"/>
    <property type="evidence" value="ECO:0007669"/>
    <property type="project" value="InterPro"/>
</dbReference>
<dbReference type="PANTHER" id="PTHR43014">
    <property type="entry name" value="MERCURIC REDUCTASE"/>
    <property type="match status" value="1"/>
</dbReference>
<feature type="binding site" evidence="9">
    <location>
        <position position="57"/>
    </location>
    <ligand>
        <name>FAD</name>
        <dbReference type="ChEBI" id="CHEBI:57692"/>
    </ligand>
</feature>
<keyword evidence="3 9" id="KW-0274">FAD</keyword>
<dbReference type="InterPro" id="IPR036188">
    <property type="entry name" value="FAD/NAD-bd_sf"/>
</dbReference>
<evidence type="ECO:0000256" key="2">
    <source>
        <dbReference type="ARBA" id="ARBA00022630"/>
    </source>
</evidence>
<dbReference type="Pfam" id="PF07992">
    <property type="entry name" value="Pyr_redox_2"/>
    <property type="match status" value="1"/>
</dbReference>
<keyword evidence="9" id="KW-0547">Nucleotide-binding</keyword>
<dbReference type="Pfam" id="PF02852">
    <property type="entry name" value="Pyr_redox_dim"/>
    <property type="match status" value="1"/>
</dbReference>
<dbReference type="PANTHER" id="PTHR43014:SF4">
    <property type="entry name" value="PYRIDINE NUCLEOTIDE-DISULFIDE OXIDOREDUCTASE RCLA-RELATED"/>
    <property type="match status" value="1"/>
</dbReference>
<sequence>MTTPAQLHFDMVVIGFGKGGKTLAGAYAKTGKNVALIEQSTGMYGGTCINIGCVPTKALVHRADEFRASGERTLEEANAAYESAVVFRDKLTGMMRAKNREILLSNETAKLIDGHARFISDTEVEVTAGEDTLRVTADYFIVNTGAVSVIPPIEGIRESERVLTSTELQKLTPRPKRLGIIGGGPIGVEFAGIFSSYGTEVTILDGAPALFGRYDEDVAQVAREIIADQDIAAHTGVRVQSFKDGADSVTVTYLDSEGATRELEVDYVMVATGRKPATEGLGLENTSIETNDRGAIVVDEHLRSTVPNIFALGDVNGGPQFTYISMDDYRVVLSQLVGDGSRSTKDRKAVASTIYMNPPLSSVGLTEREAIEAGHKVKVASKPVAAVAAMPRAKTQENPRGIMKFVIDAQTDQILGAQLLVIESMEVINLVALAMRHGITASQLRDEIYTHPSITEGLNEVLAVAAPVN</sequence>
<proteinExistence type="inferred from homology"/>
<keyword evidence="5 11" id="KW-0560">Oxidoreductase</keyword>
<dbReference type="AlphaFoldDB" id="A0A0K2RZJ7"/>
<dbReference type="EMBL" id="AP014938">
    <property type="protein sequence ID" value="BAS20210.1"/>
    <property type="molecule type" value="Genomic_DNA"/>
</dbReference>
<evidence type="ECO:0000256" key="11">
    <source>
        <dbReference type="RuleBase" id="RU003691"/>
    </source>
</evidence>
<dbReference type="InterPro" id="IPR016156">
    <property type="entry name" value="FAD/NAD-linked_Rdtase_dimer_sf"/>
</dbReference>
<evidence type="ECO:0000256" key="1">
    <source>
        <dbReference type="ARBA" id="ARBA00007532"/>
    </source>
</evidence>
<keyword evidence="6" id="KW-1015">Disulfide bond</keyword>
<dbReference type="InterPro" id="IPR012999">
    <property type="entry name" value="Pyr_OxRdtase_I_AS"/>
</dbReference>
<dbReference type="PIRSF" id="PIRSF000350">
    <property type="entry name" value="Mercury_reductase_MerA"/>
    <property type="match status" value="1"/>
</dbReference>
<dbReference type="PRINTS" id="PR00368">
    <property type="entry name" value="FADPNR"/>
</dbReference>
<dbReference type="PRINTS" id="PR00411">
    <property type="entry name" value="PNDRDTASEI"/>
</dbReference>
<evidence type="ECO:0000256" key="7">
    <source>
        <dbReference type="ARBA" id="ARBA00023284"/>
    </source>
</evidence>
<keyword evidence="7 11" id="KW-0676">Redox-active center</keyword>
<dbReference type="InterPro" id="IPR004099">
    <property type="entry name" value="Pyr_nucl-diS_OxRdtase_dimer"/>
</dbReference>
<dbReference type="SUPFAM" id="SSF51905">
    <property type="entry name" value="FAD/NAD(P)-binding domain"/>
    <property type="match status" value="1"/>
</dbReference>
<dbReference type="InterPro" id="IPR001100">
    <property type="entry name" value="Pyr_nuc-diS_OxRdtase"/>
</dbReference>
<dbReference type="FunFam" id="3.30.390.30:FF:000001">
    <property type="entry name" value="Dihydrolipoyl dehydrogenase"/>
    <property type="match status" value="1"/>
</dbReference>
<keyword evidence="9" id="KW-0520">NAD</keyword>
<evidence type="ECO:0000259" key="13">
    <source>
        <dbReference type="Pfam" id="PF07992"/>
    </source>
</evidence>
<dbReference type="GO" id="GO:0050660">
    <property type="term" value="F:flavin adenine dinucleotide binding"/>
    <property type="evidence" value="ECO:0007669"/>
    <property type="project" value="TreeGrafter"/>
</dbReference>
<gene>
    <name evidence="14" type="ORF">RM6536_0963</name>
</gene>
<dbReference type="PATRIC" id="fig|43675.28.peg.990"/>
<dbReference type="SUPFAM" id="SSF55424">
    <property type="entry name" value="FAD/NAD-linked reductases, dimerisation (C-terminal) domain"/>
    <property type="match status" value="1"/>
</dbReference>
<feature type="disulfide bond" description="Redox-active" evidence="10">
    <location>
        <begin position="48"/>
        <end position="53"/>
    </location>
</feature>